<dbReference type="GO" id="GO:0006071">
    <property type="term" value="P:glycerol metabolic process"/>
    <property type="evidence" value="ECO:0007669"/>
    <property type="project" value="UniProtKB-KW"/>
</dbReference>
<dbReference type="GO" id="GO:0008889">
    <property type="term" value="F:glycerophosphodiester phosphodiesterase activity"/>
    <property type="evidence" value="ECO:0007669"/>
    <property type="project" value="UniProtKB-EC"/>
</dbReference>
<dbReference type="PANTHER" id="PTHR43620:SF7">
    <property type="entry name" value="GLYCEROPHOSPHODIESTER PHOSPHODIESTERASE GDPD5-RELATED"/>
    <property type="match status" value="1"/>
</dbReference>
<feature type="region of interest" description="Disordered" evidence="7">
    <location>
        <begin position="1"/>
        <end position="29"/>
    </location>
</feature>
<keyword evidence="4" id="KW-0319">Glycerol metabolism</keyword>
<evidence type="ECO:0000256" key="7">
    <source>
        <dbReference type="SAM" id="MobiDB-lite"/>
    </source>
</evidence>
<dbReference type="EC" id="3.1.4.46" evidence="2"/>
<dbReference type="GO" id="GO:0006629">
    <property type="term" value="P:lipid metabolic process"/>
    <property type="evidence" value="ECO:0007669"/>
    <property type="project" value="InterPro"/>
</dbReference>
<proteinExistence type="inferred from homology"/>
<evidence type="ECO:0000313" key="9">
    <source>
        <dbReference type="EMBL" id="NUW37914.1"/>
    </source>
</evidence>
<dbReference type="PANTHER" id="PTHR43620">
    <property type="entry name" value="GLYCEROPHOSPHORYL DIESTER PHOSPHODIESTERASE"/>
    <property type="match status" value="1"/>
</dbReference>
<sequence>MRTPSQAGVSGERRHLSGKAALTPPRSVDLGGTGLSPEISALLGQRWVSVLTIIAAVITGESLRCGHRRELHVRKIAATALALLVPLAAAPAASASVEPAPAADRSTVVVVGHRGAAGHRPEHTQGGYELAVAMGADWIEPDLVPTKDHVLVVRHENEISGTTDVSLRPEFAARRTTKVVDGRDVTGWFTEDFTLAELKTLRAVERLPAIRQRNTVYNGSYQVLTFQEVLDLAKRLSHRYGRQVGVFPETKHPTYFRSIGLPLEEPLIETVKRNGLDRPNSPVVVQSFEPSSLKRVAKELRVPLWQALGTTGRPYDLTAAGDPTTYADMMKPEGLAKIATYAQWIGPDKSSAIPVNPDGGSGTPTTLVSDAHKAGLRIGVYTFRSENQYLPLQLRRGQAPTDHGDALAEYRAHLDLGVDAFVTDYPDAAVLVRAERGAPRKQVQPQQFDNGLPEEGQE</sequence>
<accession>A0A7Y6IJB5</accession>
<keyword evidence="3" id="KW-0732">Signal</keyword>
<comment type="similarity">
    <text evidence="1">Belongs to the glycerophosphoryl diester phosphodiesterase family.</text>
</comment>
<organism evidence="9 10">
    <name type="scientific">Nonomuraea montanisoli</name>
    <dbReference type="NCBI Taxonomy" id="2741721"/>
    <lineage>
        <taxon>Bacteria</taxon>
        <taxon>Bacillati</taxon>
        <taxon>Actinomycetota</taxon>
        <taxon>Actinomycetes</taxon>
        <taxon>Streptosporangiales</taxon>
        <taxon>Streptosporangiaceae</taxon>
        <taxon>Nonomuraea</taxon>
    </lineage>
</organism>
<evidence type="ECO:0000313" key="10">
    <source>
        <dbReference type="Proteomes" id="UP000586042"/>
    </source>
</evidence>
<evidence type="ECO:0000256" key="3">
    <source>
        <dbReference type="ARBA" id="ARBA00022729"/>
    </source>
</evidence>
<evidence type="ECO:0000256" key="2">
    <source>
        <dbReference type="ARBA" id="ARBA00012247"/>
    </source>
</evidence>
<dbReference type="CDD" id="cd08602">
    <property type="entry name" value="GDPD_ScGlpQ1_like"/>
    <property type="match status" value="1"/>
</dbReference>
<feature type="region of interest" description="Disordered" evidence="7">
    <location>
        <begin position="437"/>
        <end position="458"/>
    </location>
</feature>
<keyword evidence="5" id="KW-0378">Hydrolase</keyword>
<keyword evidence="10" id="KW-1185">Reference proteome</keyword>
<name>A0A7Y6IJB5_9ACTN</name>
<dbReference type="Pfam" id="PF03009">
    <property type="entry name" value="GDPD"/>
    <property type="match status" value="1"/>
</dbReference>
<dbReference type="PROSITE" id="PS51704">
    <property type="entry name" value="GP_PDE"/>
    <property type="match status" value="1"/>
</dbReference>
<reference evidence="9 10" key="1">
    <citation type="submission" date="2020-06" db="EMBL/GenBank/DDBJ databases">
        <title>Nonomuraea sp. SMC257, a novel actinomycete isolated from soil.</title>
        <authorList>
            <person name="Chanama M."/>
        </authorList>
    </citation>
    <scope>NUCLEOTIDE SEQUENCE [LARGE SCALE GENOMIC DNA]</scope>
    <source>
        <strain evidence="9 10">SMC257</strain>
    </source>
</reference>
<feature type="domain" description="GP-PDE" evidence="8">
    <location>
        <begin position="108"/>
        <end position="433"/>
    </location>
</feature>
<dbReference type="InterPro" id="IPR030395">
    <property type="entry name" value="GP_PDE_dom"/>
</dbReference>
<protein>
    <recommendedName>
        <fullName evidence="2">glycerophosphodiester phosphodiesterase</fullName>
        <ecNumber evidence="2">3.1.4.46</ecNumber>
    </recommendedName>
</protein>
<dbReference type="AlphaFoldDB" id="A0A7Y6IJB5"/>
<dbReference type="SUPFAM" id="SSF51695">
    <property type="entry name" value="PLC-like phosphodiesterases"/>
    <property type="match status" value="1"/>
</dbReference>
<evidence type="ECO:0000256" key="1">
    <source>
        <dbReference type="ARBA" id="ARBA00007277"/>
    </source>
</evidence>
<evidence type="ECO:0000256" key="4">
    <source>
        <dbReference type="ARBA" id="ARBA00022798"/>
    </source>
</evidence>
<comment type="catalytic activity">
    <reaction evidence="6">
        <text>a sn-glycero-3-phosphodiester + H2O = an alcohol + sn-glycerol 3-phosphate + H(+)</text>
        <dbReference type="Rhea" id="RHEA:12969"/>
        <dbReference type="ChEBI" id="CHEBI:15377"/>
        <dbReference type="ChEBI" id="CHEBI:15378"/>
        <dbReference type="ChEBI" id="CHEBI:30879"/>
        <dbReference type="ChEBI" id="CHEBI:57597"/>
        <dbReference type="ChEBI" id="CHEBI:83408"/>
        <dbReference type="EC" id="3.1.4.46"/>
    </reaction>
</comment>
<evidence type="ECO:0000259" key="8">
    <source>
        <dbReference type="PROSITE" id="PS51704"/>
    </source>
</evidence>
<dbReference type="InterPro" id="IPR017946">
    <property type="entry name" value="PLC-like_Pdiesterase_TIM-brl"/>
</dbReference>
<comment type="caution">
    <text evidence="9">The sequence shown here is derived from an EMBL/GenBank/DDBJ whole genome shotgun (WGS) entry which is preliminary data.</text>
</comment>
<dbReference type="GO" id="GO:0042597">
    <property type="term" value="C:periplasmic space"/>
    <property type="evidence" value="ECO:0007669"/>
    <property type="project" value="TreeGrafter"/>
</dbReference>
<gene>
    <name evidence="9" type="ORF">HTZ77_41935</name>
</gene>
<evidence type="ECO:0000256" key="6">
    <source>
        <dbReference type="ARBA" id="ARBA00047512"/>
    </source>
</evidence>
<dbReference type="Gene3D" id="3.20.20.190">
    <property type="entry name" value="Phosphatidylinositol (PI) phosphodiesterase"/>
    <property type="match status" value="1"/>
</dbReference>
<dbReference type="EMBL" id="JABWGN010000024">
    <property type="protein sequence ID" value="NUW37914.1"/>
    <property type="molecule type" value="Genomic_DNA"/>
</dbReference>
<evidence type="ECO:0000256" key="5">
    <source>
        <dbReference type="ARBA" id="ARBA00022801"/>
    </source>
</evidence>
<dbReference type="Proteomes" id="UP000586042">
    <property type="component" value="Unassembled WGS sequence"/>
</dbReference>